<evidence type="ECO:0000313" key="1">
    <source>
        <dbReference type="EMBL" id="QED11539.1"/>
    </source>
</evidence>
<evidence type="ECO:0000313" key="2">
    <source>
        <dbReference type="Proteomes" id="UP000321915"/>
    </source>
</evidence>
<dbReference type="RefSeq" id="YP_010660415.1">
    <property type="nucleotide sequence ID" value="NC_070877.1"/>
</dbReference>
<organism evidence="1 2">
    <name type="scientific">Arthrobacter phage Qui</name>
    <dbReference type="NCBI Taxonomy" id="2603260"/>
    <lineage>
        <taxon>Viruses</taxon>
        <taxon>Duplodnaviria</taxon>
        <taxon>Heunggongvirae</taxon>
        <taxon>Uroviricota</taxon>
        <taxon>Caudoviricetes</taxon>
        <taxon>Quivirus</taxon>
        <taxon>Quivirus qui</taxon>
    </lineage>
</organism>
<proteinExistence type="predicted"/>
<dbReference type="KEGG" id="vg:77936411"/>
<dbReference type="EMBL" id="MN183282">
    <property type="protein sequence ID" value="QED11539.1"/>
    <property type="molecule type" value="Genomic_DNA"/>
</dbReference>
<dbReference type="GeneID" id="77936411"/>
<protein>
    <submittedName>
        <fullName evidence="1">Uncharacterized protein</fullName>
    </submittedName>
</protein>
<gene>
    <name evidence="1" type="primary">49</name>
    <name evidence="1" type="ORF">SEA_QUI_49</name>
</gene>
<accession>A0A5B8WHP4</accession>
<sequence>MRTQRKENEMSGFSNKSIIETLKKRPGHILVIPTGKRLYALTKDAEGNDMLLSIDAEEKKFTEMTDEEVNQFITNKLRR</sequence>
<name>A0A5B8WHP4_9CAUD</name>
<keyword evidence="2" id="KW-1185">Reference proteome</keyword>
<reference evidence="1 2" key="1">
    <citation type="submission" date="2019-07" db="EMBL/GenBank/DDBJ databases">
        <authorList>
            <person name="Abdullah A."/>
            <person name="Lima G.C."/>
            <person name="Cuneo C.K."/>
            <person name="Ennest D.C."/>
            <person name="Fritz K.J."/>
            <person name="Johnson B.T."/>
            <person name="Larson S.M."/>
            <person name="Lemunyete M.N."/>
            <person name="Murray M.B."/>
            <person name="Osmond D.E."/>
            <person name="Patras K.A."/>
            <person name="Ransibrahmanakul S."/>
            <person name="Simpson K.A."/>
            <person name="Thull B.S."/>
            <person name="Wetzel S."/>
            <person name="Bonilla J.A."/>
            <person name="Klyczek K."/>
            <person name="Garlena R.A."/>
            <person name="Russell D.A."/>
            <person name="Pope W.H."/>
            <person name="Jacobs-Sera D."/>
            <person name="Hatfull G.F."/>
        </authorList>
    </citation>
    <scope>NUCLEOTIDE SEQUENCE [LARGE SCALE GENOMIC DNA]</scope>
</reference>
<dbReference type="Proteomes" id="UP000321915">
    <property type="component" value="Segment"/>
</dbReference>